<name>A0A508X3L5_9HYPH</name>
<dbReference type="CDD" id="cd03215">
    <property type="entry name" value="ABC_Carb_Monos_II"/>
    <property type="match status" value="1"/>
</dbReference>
<gene>
    <name evidence="13" type="primary">rbsA</name>
    <name evidence="12" type="ORF">BMJ33_28890</name>
    <name evidence="13" type="ORF">EMEDMD4_570219</name>
</gene>
<dbReference type="PANTHER" id="PTHR43790:SF3">
    <property type="entry name" value="D-ALLOSE IMPORT ATP-BINDING PROTEIN ALSA-RELATED"/>
    <property type="match status" value="1"/>
</dbReference>
<proteinExistence type="inferred from homology"/>
<dbReference type="InterPro" id="IPR003593">
    <property type="entry name" value="AAA+_ATPase"/>
</dbReference>
<evidence type="ECO:0000313" key="12">
    <source>
        <dbReference type="EMBL" id="PLT95989.1"/>
    </source>
</evidence>
<comment type="similarity">
    <text evidence="2">Belongs to the ABC transporter superfamily.</text>
</comment>
<dbReference type="GeneID" id="61614951"/>
<evidence type="ECO:0000256" key="8">
    <source>
        <dbReference type="ARBA" id="ARBA00022840"/>
    </source>
</evidence>
<dbReference type="GO" id="GO:0005524">
    <property type="term" value="F:ATP binding"/>
    <property type="evidence" value="ECO:0007669"/>
    <property type="project" value="UniProtKB-KW"/>
</dbReference>
<keyword evidence="15" id="KW-1185">Reference proteome</keyword>
<keyword evidence="5" id="KW-0762">Sugar transport</keyword>
<dbReference type="PROSITE" id="PS00211">
    <property type="entry name" value="ABC_TRANSPORTER_1"/>
    <property type="match status" value="1"/>
</dbReference>
<dbReference type="Pfam" id="PF00005">
    <property type="entry name" value="ABC_tran"/>
    <property type="match status" value="2"/>
</dbReference>
<dbReference type="GO" id="GO:0005886">
    <property type="term" value="C:plasma membrane"/>
    <property type="evidence" value="ECO:0007669"/>
    <property type="project" value="UniProtKB-SubCell"/>
</dbReference>
<keyword evidence="9" id="KW-1278">Translocase</keyword>
<keyword evidence="4" id="KW-1003">Cell membrane</keyword>
<dbReference type="FunFam" id="3.40.50.300:FF:000127">
    <property type="entry name" value="Ribose import ATP-binding protein RbsA"/>
    <property type="match status" value="1"/>
</dbReference>
<evidence type="ECO:0000256" key="5">
    <source>
        <dbReference type="ARBA" id="ARBA00022597"/>
    </source>
</evidence>
<evidence type="ECO:0000313" key="13">
    <source>
        <dbReference type="EMBL" id="VTZ64339.1"/>
    </source>
</evidence>
<dbReference type="InterPro" id="IPR003439">
    <property type="entry name" value="ABC_transporter-like_ATP-bd"/>
</dbReference>
<dbReference type="EMBL" id="CABFNB010000125">
    <property type="protein sequence ID" value="VTZ64339.1"/>
    <property type="molecule type" value="Genomic_DNA"/>
</dbReference>
<reference evidence="12 15" key="2">
    <citation type="journal article" date="2018" name="FEMS Microbiol. Ecol.">
        <title>Co-invading symbiotic mutualists of Medicago polymorpha retain high ancestral diversity and contain diverse accessory genomes.</title>
        <authorList>
            <person name="Porter S.S."/>
            <person name="Faber-Hammond J.J."/>
            <person name="Friesen M.L."/>
        </authorList>
    </citation>
    <scope>NUCLEOTIDE SEQUENCE [LARGE SCALE GENOMIC DNA]</scope>
    <source>
        <strain evidence="12 15">Str16</strain>
    </source>
</reference>
<sequence length="503" mass="54149">MHGSATDTILKITDVTKSFGQVAALKGMRLEVRRGRVHTLLGENGAGKSTLMKILAGVHTATSGEITLDGQAYRPASPQDAASLGLAIVFQELSLCNNLTVAENILATREPRRFGFINDKALVAQARRIVADLGLPIDVTEKVGNLSIAQRQLVEIAKGLSHDAEVVILDEPTSSLSDSEAEILFAIIARLKERGVAIIYISHRMEEIMRLSDDITVIRDGEYVSTHAREEVTIEALIALMVGRRMDEIYPPAVHAVARDKAPVLSVERLTREGEFQDVSFEVRAGEILGFFGLVGSGRSEVMNAIFGMKNASGAVRLNGEVVRFRSPDEAIARRVGFVTENRKEEGLVLGHSVEWNISMAALGDFTGGFGFIRNGAERAAASAQVGNLSIKTNSLDTPSGALSGGNQQKIVIAKWLLTRPRVLILDEPTRGVDVGAKFEIYKIIRQLAAEGTAILLISSDLPEVLGMSDRVVVMHEGAPGATLEGPDLTPETIMAHATGFQS</sequence>
<dbReference type="SUPFAM" id="SSF52540">
    <property type="entry name" value="P-loop containing nucleoside triphosphate hydrolases"/>
    <property type="match status" value="2"/>
</dbReference>
<keyword evidence="6" id="KW-0677">Repeat</keyword>
<evidence type="ECO:0000313" key="14">
    <source>
        <dbReference type="Proteomes" id="UP000507954"/>
    </source>
</evidence>
<dbReference type="RefSeq" id="WP_024311677.1">
    <property type="nucleotide sequence ID" value="NZ_ATYC01000008.1"/>
</dbReference>
<evidence type="ECO:0000256" key="1">
    <source>
        <dbReference type="ARBA" id="ARBA00004202"/>
    </source>
</evidence>
<evidence type="ECO:0000313" key="15">
    <source>
        <dbReference type="Proteomes" id="UP001190825"/>
    </source>
</evidence>
<dbReference type="Proteomes" id="UP001190825">
    <property type="component" value="Unassembled WGS sequence"/>
</dbReference>
<feature type="domain" description="ABC transporter" evidence="11">
    <location>
        <begin position="10"/>
        <end position="245"/>
    </location>
</feature>
<dbReference type="Gene3D" id="3.40.50.300">
    <property type="entry name" value="P-loop containing nucleotide triphosphate hydrolases"/>
    <property type="match status" value="2"/>
</dbReference>
<keyword evidence="7" id="KW-0547">Nucleotide-binding</keyword>
<reference evidence="13 14" key="3">
    <citation type="submission" date="2019-06" db="EMBL/GenBank/DDBJ databases">
        <authorList>
            <person name="Le Quere A."/>
            <person name="Colella S."/>
        </authorList>
    </citation>
    <scope>NUCLEOTIDE SEQUENCE [LARGE SCALE GENOMIC DNA]</scope>
    <source>
        <strain evidence="13">EmedicaeMD41</strain>
    </source>
</reference>
<keyword evidence="10" id="KW-0472">Membrane</keyword>
<dbReference type="EMBL" id="NBUC01000147">
    <property type="protein sequence ID" value="PLT95989.1"/>
    <property type="molecule type" value="Genomic_DNA"/>
</dbReference>
<dbReference type="PROSITE" id="PS50893">
    <property type="entry name" value="ABC_TRANSPORTER_2"/>
    <property type="match status" value="2"/>
</dbReference>
<evidence type="ECO:0000256" key="9">
    <source>
        <dbReference type="ARBA" id="ARBA00022967"/>
    </source>
</evidence>
<evidence type="ECO:0000259" key="11">
    <source>
        <dbReference type="PROSITE" id="PS50893"/>
    </source>
</evidence>
<comment type="subcellular location">
    <subcellularLocation>
        <location evidence="1">Cell membrane</location>
        <topology evidence="1">Peripheral membrane protein</topology>
    </subcellularLocation>
</comment>
<dbReference type="InterPro" id="IPR027417">
    <property type="entry name" value="P-loop_NTPase"/>
</dbReference>
<evidence type="ECO:0000256" key="2">
    <source>
        <dbReference type="ARBA" id="ARBA00005417"/>
    </source>
</evidence>
<evidence type="ECO:0000256" key="3">
    <source>
        <dbReference type="ARBA" id="ARBA00022448"/>
    </source>
</evidence>
<dbReference type="InterPro" id="IPR050107">
    <property type="entry name" value="ABC_carbohydrate_import_ATPase"/>
</dbReference>
<dbReference type="AlphaFoldDB" id="A0A508X3L5"/>
<feature type="domain" description="ABC transporter" evidence="11">
    <location>
        <begin position="254"/>
        <end position="502"/>
    </location>
</feature>
<accession>A0A508X3L5</accession>
<reference evidence="12" key="1">
    <citation type="submission" date="2017-04" db="EMBL/GenBank/DDBJ databases">
        <authorList>
            <person name="Porter S."/>
            <person name="Friesen M.L."/>
            <person name="Faber-Hammond J."/>
        </authorList>
    </citation>
    <scope>NUCLEOTIDE SEQUENCE</scope>
    <source>
        <strain evidence="12">Str16</strain>
    </source>
</reference>
<keyword evidence="8 13" id="KW-0067">ATP-binding</keyword>
<evidence type="ECO:0000256" key="10">
    <source>
        <dbReference type="ARBA" id="ARBA00023136"/>
    </source>
</evidence>
<dbReference type="PANTHER" id="PTHR43790">
    <property type="entry name" value="CARBOHYDRATE TRANSPORT ATP-BINDING PROTEIN MG119-RELATED"/>
    <property type="match status" value="1"/>
</dbReference>
<dbReference type="GO" id="GO:0016887">
    <property type="term" value="F:ATP hydrolysis activity"/>
    <property type="evidence" value="ECO:0007669"/>
    <property type="project" value="InterPro"/>
</dbReference>
<evidence type="ECO:0000256" key="6">
    <source>
        <dbReference type="ARBA" id="ARBA00022737"/>
    </source>
</evidence>
<protein>
    <submittedName>
        <fullName evidence="12">D-xylose ABC transporter ATP-binding protein</fullName>
    </submittedName>
    <submittedName>
        <fullName evidence="13">Fused D-ribose transporter subunits of ABC superfamily: ATP-binding components</fullName>
    </submittedName>
</protein>
<dbReference type="CDD" id="cd03216">
    <property type="entry name" value="ABC_Carb_Monos_I"/>
    <property type="match status" value="1"/>
</dbReference>
<dbReference type="InterPro" id="IPR017871">
    <property type="entry name" value="ABC_transporter-like_CS"/>
</dbReference>
<evidence type="ECO:0000256" key="7">
    <source>
        <dbReference type="ARBA" id="ARBA00022741"/>
    </source>
</evidence>
<evidence type="ECO:0000256" key="4">
    <source>
        <dbReference type="ARBA" id="ARBA00022475"/>
    </source>
</evidence>
<dbReference type="Proteomes" id="UP000507954">
    <property type="component" value="Unassembled WGS sequence"/>
</dbReference>
<organism evidence="13 14">
    <name type="scientific">Sinorhizobium medicae</name>
    <dbReference type="NCBI Taxonomy" id="110321"/>
    <lineage>
        <taxon>Bacteria</taxon>
        <taxon>Pseudomonadati</taxon>
        <taxon>Pseudomonadota</taxon>
        <taxon>Alphaproteobacteria</taxon>
        <taxon>Hyphomicrobiales</taxon>
        <taxon>Rhizobiaceae</taxon>
        <taxon>Sinorhizobium/Ensifer group</taxon>
        <taxon>Sinorhizobium</taxon>
    </lineage>
</organism>
<keyword evidence="3" id="KW-0813">Transport</keyword>
<dbReference type="SMART" id="SM00382">
    <property type="entry name" value="AAA"/>
    <property type="match status" value="2"/>
</dbReference>